<accession>A0A8R1HXQ6</accession>
<proteinExistence type="predicted"/>
<feature type="compositionally biased region" description="Polar residues" evidence="1">
    <location>
        <begin position="147"/>
        <end position="160"/>
    </location>
</feature>
<dbReference type="EnsemblMetazoa" id="CJA13931a.1">
    <property type="protein sequence ID" value="CJA13931a.1"/>
    <property type="gene ID" value="WBGene00133135"/>
</dbReference>
<protein>
    <submittedName>
        <fullName evidence="3">Uncharacterized protein</fullName>
    </submittedName>
</protein>
<evidence type="ECO:0000313" key="4">
    <source>
        <dbReference type="Proteomes" id="UP000005237"/>
    </source>
</evidence>
<organism evidence="3 4">
    <name type="scientific">Caenorhabditis japonica</name>
    <dbReference type="NCBI Taxonomy" id="281687"/>
    <lineage>
        <taxon>Eukaryota</taxon>
        <taxon>Metazoa</taxon>
        <taxon>Ecdysozoa</taxon>
        <taxon>Nematoda</taxon>
        <taxon>Chromadorea</taxon>
        <taxon>Rhabditida</taxon>
        <taxon>Rhabditina</taxon>
        <taxon>Rhabditomorpha</taxon>
        <taxon>Rhabditoidea</taxon>
        <taxon>Rhabditidae</taxon>
        <taxon>Peloderinae</taxon>
        <taxon>Caenorhabditis</taxon>
    </lineage>
</organism>
<dbReference type="Proteomes" id="UP000005237">
    <property type="component" value="Unassembled WGS sequence"/>
</dbReference>
<keyword evidence="4" id="KW-1185">Reference proteome</keyword>
<feature type="compositionally biased region" description="Basic residues" evidence="1">
    <location>
        <begin position="230"/>
        <end position="241"/>
    </location>
</feature>
<feature type="transmembrane region" description="Helical" evidence="2">
    <location>
        <begin position="14"/>
        <end position="41"/>
    </location>
</feature>
<keyword evidence="2" id="KW-0812">Transmembrane</keyword>
<evidence type="ECO:0000256" key="1">
    <source>
        <dbReference type="SAM" id="MobiDB-lite"/>
    </source>
</evidence>
<reference evidence="4" key="1">
    <citation type="submission" date="2010-08" db="EMBL/GenBank/DDBJ databases">
        <authorList>
            <consortium name="Caenorhabditis japonica Sequencing Consortium"/>
            <person name="Wilson R.K."/>
        </authorList>
    </citation>
    <scope>NUCLEOTIDE SEQUENCE [LARGE SCALE GENOMIC DNA]</scope>
    <source>
        <strain evidence="4">DF5081</strain>
    </source>
</reference>
<feature type="compositionally biased region" description="Basic and acidic residues" evidence="1">
    <location>
        <begin position="71"/>
        <end position="85"/>
    </location>
</feature>
<name>A0A8R1HXQ6_CAEJA</name>
<dbReference type="AlphaFoldDB" id="A0A8R1HXQ6"/>
<feature type="region of interest" description="Disordered" evidence="1">
    <location>
        <begin position="138"/>
        <end position="249"/>
    </location>
</feature>
<keyword evidence="2" id="KW-1133">Transmembrane helix</keyword>
<feature type="compositionally biased region" description="Polar residues" evidence="1">
    <location>
        <begin position="188"/>
        <end position="227"/>
    </location>
</feature>
<keyword evidence="2" id="KW-0472">Membrane</keyword>
<feature type="compositionally biased region" description="Acidic residues" evidence="1">
    <location>
        <begin position="86"/>
        <end position="97"/>
    </location>
</feature>
<feature type="compositionally biased region" description="Polar residues" evidence="1">
    <location>
        <begin position="106"/>
        <end position="117"/>
    </location>
</feature>
<evidence type="ECO:0000256" key="2">
    <source>
        <dbReference type="SAM" id="Phobius"/>
    </source>
</evidence>
<reference evidence="3" key="2">
    <citation type="submission" date="2022-06" db="UniProtKB">
        <authorList>
            <consortium name="EnsemblMetazoa"/>
        </authorList>
    </citation>
    <scope>IDENTIFICATION</scope>
    <source>
        <strain evidence="3">DF5081</strain>
    </source>
</reference>
<evidence type="ECO:0000313" key="3">
    <source>
        <dbReference type="EnsemblMetazoa" id="CJA13931a.1"/>
    </source>
</evidence>
<sequence length="249" mass="27717">MMLNIFEFDDANKFYIIVLTSVLGGSIIGWLLNVLVSRLFVLKTENNHQKQQKRHTSSPFGINAYGSPKTAECDHDHQNAEKAEENVEVDGSEEQDSDDHNEKISSRSNPDSLNSTLGKFHGKLATAQLKAISQQISSEMSKEEIEQSTVDNHVAHSNNTLDKKKDAAKPIKKSLFSDSDSETDLFTVGSNLSGRATNNATNEIKKSPNFSSTNISEEQSDPNTNEILKNRSRGPQRRLPSRLRQSTLK</sequence>
<feature type="region of interest" description="Disordered" evidence="1">
    <location>
        <begin position="46"/>
        <end position="118"/>
    </location>
</feature>